<gene>
    <name evidence="2" type="ORF">PG993_001685</name>
</gene>
<dbReference type="InterPro" id="IPR015813">
    <property type="entry name" value="Pyrv/PenolPyrv_kinase-like_dom"/>
</dbReference>
<comment type="caution">
    <text evidence="2">The sequence shown here is derived from an EMBL/GenBank/DDBJ whole genome shotgun (WGS) entry which is preliminary data.</text>
</comment>
<dbReference type="PANTHER" id="PTHR42905">
    <property type="entry name" value="PHOSPHOENOLPYRUVATE CARBOXYLASE"/>
    <property type="match status" value="1"/>
</dbReference>
<dbReference type="Pfam" id="PF13714">
    <property type="entry name" value="PEP_mutase"/>
    <property type="match status" value="1"/>
</dbReference>
<dbReference type="InterPro" id="IPR018523">
    <property type="entry name" value="Isocitrate_lyase_ph_CS"/>
</dbReference>
<dbReference type="Proteomes" id="UP001444661">
    <property type="component" value="Unassembled WGS sequence"/>
</dbReference>
<dbReference type="Gene3D" id="3.20.20.60">
    <property type="entry name" value="Phosphoenolpyruvate-binding domains"/>
    <property type="match status" value="1"/>
</dbReference>
<sequence>MSTAWTFSPNTEPYVTPGKRLRNLISQEGICVQAPGVYDGICARVAIEQGFQVMPPERESGWGELTKDYDVSIQYQSGAMTTAARLGRADLAFASLTDFAQNAQVIANLDPRVPLVADADTGFGAPPNIARMVQVYHQSGVAGFHIEDQVANKRCGHLKGKAVVDMETWKSRIRACVIGRDSIYGGSDIVIIARTDAMAVEGYDAALKRLVAARECGADMGFLEAIETEEQIKNAVKVLAPMPLMINFVSRGKTPWFPVETLGAWGVKLAIYPGQAAKSVLHTIREAYQCLRETGKDHAEAKGLDPRGFFDIMGLEGEMEIDRLAGGADFSNGA</sequence>
<dbReference type="CDD" id="cd00377">
    <property type="entry name" value="ICL_PEPM"/>
    <property type="match status" value="1"/>
</dbReference>
<dbReference type="PROSITE" id="PS00161">
    <property type="entry name" value="ISOCITRATE_LYASE"/>
    <property type="match status" value="1"/>
</dbReference>
<reference evidence="2 3" key="1">
    <citation type="submission" date="2023-01" db="EMBL/GenBank/DDBJ databases">
        <title>Analysis of 21 Apiospora genomes using comparative genomics revels a genus with tremendous synthesis potential of carbohydrate active enzymes and secondary metabolites.</title>
        <authorList>
            <person name="Sorensen T."/>
        </authorList>
    </citation>
    <scope>NUCLEOTIDE SEQUENCE [LARGE SCALE GENOMIC DNA]</scope>
    <source>
        <strain evidence="2 3">CBS 33761</strain>
    </source>
</reference>
<dbReference type="SUPFAM" id="SSF51621">
    <property type="entry name" value="Phosphoenolpyruvate/pyruvate domain"/>
    <property type="match status" value="1"/>
</dbReference>
<name>A0ABR1UC36_9PEZI</name>
<evidence type="ECO:0000256" key="1">
    <source>
        <dbReference type="ARBA" id="ARBA00001050"/>
    </source>
</evidence>
<protein>
    <submittedName>
        <fullName evidence="2">Uncharacterized protein</fullName>
    </submittedName>
</protein>
<evidence type="ECO:0000313" key="2">
    <source>
        <dbReference type="EMBL" id="KAK8056458.1"/>
    </source>
</evidence>
<accession>A0ABR1UC36</accession>
<organism evidence="2 3">
    <name type="scientific">Apiospora rasikravindrae</name>
    <dbReference type="NCBI Taxonomy" id="990691"/>
    <lineage>
        <taxon>Eukaryota</taxon>
        <taxon>Fungi</taxon>
        <taxon>Dikarya</taxon>
        <taxon>Ascomycota</taxon>
        <taxon>Pezizomycotina</taxon>
        <taxon>Sordariomycetes</taxon>
        <taxon>Xylariomycetidae</taxon>
        <taxon>Amphisphaeriales</taxon>
        <taxon>Apiosporaceae</taxon>
        <taxon>Apiospora</taxon>
    </lineage>
</organism>
<proteinExistence type="predicted"/>
<dbReference type="PANTHER" id="PTHR42905:SF2">
    <property type="entry name" value="PHOSPHOENOLPYRUVATE CARBOXYLASE FAMILY PROTEIN"/>
    <property type="match status" value="1"/>
</dbReference>
<dbReference type="EMBL" id="JAQQWK010000001">
    <property type="protein sequence ID" value="KAK8056458.1"/>
    <property type="molecule type" value="Genomic_DNA"/>
</dbReference>
<dbReference type="InterPro" id="IPR039556">
    <property type="entry name" value="ICL/PEPM"/>
</dbReference>
<comment type="catalytic activity">
    <reaction evidence="1">
        <text>(2S,3R)-3-hydroxybutane-1,2,3-tricarboxylate = pyruvate + succinate</text>
        <dbReference type="Rhea" id="RHEA:16809"/>
        <dbReference type="ChEBI" id="CHEBI:15361"/>
        <dbReference type="ChEBI" id="CHEBI:30031"/>
        <dbReference type="ChEBI" id="CHEBI:57429"/>
        <dbReference type="EC" id="4.1.3.30"/>
    </reaction>
</comment>
<dbReference type="InterPro" id="IPR040442">
    <property type="entry name" value="Pyrv_kinase-like_dom_sf"/>
</dbReference>
<evidence type="ECO:0000313" key="3">
    <source>
        <dbReference type="Proteomes" id="UP001444661"/>
    </source>
</evidence>
<keyword evidence="3" id="KW-1185">Reference proteome</keyword>